<evidence type="ECO:0000313" key="2">
    <source>
        <dbReference type="EMBL" id="KAI1848093.1"/>
    </source>
</evidence>
<protein>
    <submittedName>
        <fullName evidence="2">Uncharacterized protein</fullName>
    </submittedName>
</protein>
<accession>A0A9P9W7U0</accession>
<sequence length="125" mass="13826">MEGKLASYTYIARYDPPNCLDSIPMRDTVEEIQGTNEDGKGISDGSPVSDHRLYDDAAHHRALQRVRCVAEERRRWFEEPGIGCQKAPEGARRCQNDALGSGYDVANDVVRGGRCGRGRFRIAGG</sequence>
<evidence type="ECO:0000313" key="3">
    <source>
        <dbReference type="Proteomes" id="UP000829685"/>
    </source>
</evidence>
<feature type="region of interest" description="Disordered" evidence="1">
    <location>
        <begin position="32"/>
        <end position="51"/>
    </location>
</feature>
<comment type="caution">
    <text evidence="2">The sequence shown here is derived from an EMBL/GenBank/DDBJ whole genome shotgun (WGS) entry which is preliminary data.</text>
</comment>
<dbReference type="AlphaFoldDB" id="A0A9P9W7U0"/>
<name>A0A9P9W7U0_9PEZI</name>
<organism evidence="2 3">
    <name type="scientific">Neoarthrinium moseri</name>
    <dbReference type="NCBI Taxonomy" id="1658444"/>
    <lineage>
        <taxon>Eukaryota</taxon>
        <taxon>Fungi</taxon>
        <taxon>Dikarya</taxon>
        <taxon>Ascomycota</taxon>
        <taxon>Pezizomycotina</taxon>
        <taxon>Sordariomycetes</taxon>
        <taxon>Xylariomycetidae</taxon>
        <taxon>Amphisphaeriales</taxon>
        <taxon>Apiosporaceae</taxon>
        <taxon>Neoarthrinium</taxon>
    </lineage>
</organism>
<keyword evidence="3" id="KW-1185">Reference proteome</keyword>
<evidence type="ECO:0000256" key="1">
    <source>
        <dbReference type="SAM" id="MobiDB-lite"/>
    </source>
</evidence>
<gene>
    <name evidence="2" type="ORF">JX265_013866</name>
</gene>
<dbReference type="Proteomes" id="UP000829685">
    <property type="component" value="Unassembled WGS sequence"/>
</dbReference>
<dbReference type="EMBL" id="JAFIMR010000091">
    <property type="protein sequence ID" value="KAI1848093.1"/>
    <property type="molecule type" value="Genomic_DNA"/>
</dbReference>
<reference evidence="2" key="1">
    <citation type="submission" date="2021-03" db="EMBL/GenBank/DDBJ databases">
        <title>Revisited historic fungal species revealed as producer of novel bioactive compounds through whole genome sequencing and comparative genomics.</title>
        <authorList>
            <person name="Vignolle G.A."/>
            <person name="Hochenegger N."/>
            <person name="Mach R.L."/>
            <person name="Mach-Aigner A.R."/>
            <person name="Javad Rahimi M."/>
            <person name="Salim K.A."/>
            <person name="Chan C.M."/>
            <person name="Lim L.B.L."/>
            <person name="Cai F."/>
            <person name="Druzhinina I.S."/>
            <person name="U'Ren J.M."/>
            <person name="Derntl C."/>
        </authorList>
    </citation>
    <scope>NUCLEOTIDE SEQUENCE</scope>
    <source>
        <strain evidence="2">TUCIM 5799</strain>
    </source>
</reference>
<proteinExistence type="predicted"/>